<evidence type="ECO:0000313" key="2">
    <source>
        <dbReference type="EMBL" id="KAA0920270.1"/>
    </source>
</evidence>
<dbReference type="Pfam" id="PF04273">
    <property type="entry name" value="BLH_phosphatase"/>
    <property type="match status" value="1"/>
</dbReference>
<dbReference type="EMBL" id="VINQ01000002">
    <property type="protein sequence ID" value="KAA0920270.1"/>
    <property type="molecule type" value="Genomic_DNA"/>
</dbReference>
<organism evidence="2 3">
    <name type="scientific">Aquicoccus porphyridii</name>
    <dbReference type="NCBI Taxonomy" id="1852029"/>
    <lineage>
        <taxon>Bacteria</taxon>
        <taxon>Pseudomonadati</taxon>
        <taxon>Pseudomonadota</taxon>
        <taxon>Alphaproteobacteria</taxon>
        <taxon>Rhodobacterales</taxon>
        <taxon>Paracoccaceae</taxon>
        <taxon>Aquicoccus</taxon>
    </lineage>
</organism>
<dbReference type="NCBIfam" id="TIGR01244">
    <property type="entry name" value="TIGR01244 family sulfur transferase"/>
    <property type="match status" value="1"/>
</dbReference>
<keyword evidence="3" id="KW-1185">Reference proteome</keyword>
<dbReference type="RefSeq" id="WP_111363695.1">
    <property type="nucleotide sequence ID" value="NZ_VINQ01000002.1"/>
</dbReference>
<proteinExistence type="predicted"/>
<dbReference type="GO" id="GO:0016787">
    <property type="term" value="F:hydrolase activity"/>
    <property type="evidence" value="ECO:0007669"/>
    <property type="project" value="InterPro"/>
</dbReference>
<reference evidence="2 3" key="1">
    <citation type="submission" date="2019-07" db="EMBL/GenBank/DDBJ databases">
        <title>Aquicoccus porphyridii gen. nov., sp. nov., isolated from a small marine red alga, Porphyridium marinum.</title>
        <authorList>
            <person name="Liu L."/>
        </authorList>
    </citation>
    <scope>NUCLEOTIDE SEQUENCE [LARGE SCALE GENOMIC DNA]</scope>
    <source>
        <strain evidence="2 3">L1 8-17</strain>
    </source>
</reference>
<dbReference type="SUPFAM" id="SSF52799">
    <property type="entry name" value="(Phosphotyrosine protein) phosphatases II"/>
    <property type="match status" value="1"/>
</dbReference>
<sequence>MDIRTLTPRYSVSPQISASDAAAIAAAGFTTVICNRPDEEVPKDQQAEAIGAAIRAAGLEFHVLPVGHQGMTGELVTTQRDLVESSAGPVLAYCNSGTRSTFVWALGQAGNMPADEIMKTAANAGYNVNQLAPYLG</sequence>
<dbReference type="AlphaFoldDB" id="A0A5A9ZSU1"/>
<evidence type="ECO:0000313" key="3">
    <source>
        <dbReference type="Proteomes" id="UP000325291"/>
    </source>
</evidence>
<comment type="caution">
    <text evidence="2">The sequence shown here is derived from an EMBL/GenBank/DDBJ whole genome shotgun (WGS) entry which is preliminary data.</text>
</comment>
<dbReference type="InterPro" id="IPR005939">
    <property type="entry name" value="BLH_phosphatase-like"/>
</dbReference>
<dbReference type="Gene3D" id="3.90.190.10">
    <property type="entry name" value="Protein tyrosine phosphatase superfamily"/>
    <property type="match status" value="1"/>
</dbReference>
<feature type="domain" description="Beta-lactamase hydrolase-like protein phosphatase-like" evidence="1">
    <location>
        <begin position="2"/>
        <end position="110"/>
    </location>
</feature>
<name>A0A5A9ZSU1_9RHOB</name>
<accession>A0A5A9ZSU1</accession>
<protein>
    <submittedName>
        <fullName evidence="2">TIGR01244 family phosphatase</fullName>
    </submittedName>
</protein>
<evidence type="ECO:0000259" key="1">
    <source>
        <dbReference type="Pfam" id="PF04273"/>
    </source>
</evidence>
<dbReference type="InterPro" id="IPR029021">
    <property type="entry name" value="Prot-tyrosine_phosphatase-like"/>
</dbReference>
<dbReference type="Proteomes" id="UP000325291">
    <property type="component" value="Unassembled WGS sequence"/>
</dbReference>
<gene>
    <name evidence="2" type="ORF">FLO80_03910</name>
</gene>